<dbReference type="GeneID" id="11472113"/>
<evidence type="ECO:0000313" key="7">
    <source>
        <dbReference type="Proteomes" id="UP000006790"/>
    </source>
</evidence>
<dbReference type="OrthoDB" id="8949486at2759"/>
<organism evidence="6 7">
    <name type="scientific">Eremothecium cymbalariae (strain CBS 270.75 / DBVPG 7215 / KCTC 17166 / NRRL Y-17582)</name>
    <name type="common">Yeast</name>
    <dbReference type="NCBI Taxonomy" id="931890"/>
    <lineage>
        <taxon>Eukaryota</taxon>
        <taxon>Fungi</taxon>
        <taxon>Dikarya</taxon>
        <taxon>Ascomycota</taxon>
        <taxon>Saccharomycotina</taxon>
        <taxon>Saccharomycetes</taxon>
        <taxon>Saccharomycetales</taxon>
        <taxon>Saccharomycetaceae</taxon>
        <taxon>Eremothecium</taxon>
    </lineage>
</organism>
<dbReference type="GO" id="GO:0120095">
    <property type="term" value="C:vacuole-isolation membrane contact site"/>
    <property type="evidence" value="ECO:0007669"/>
    <property type="project" value="EnsemblFungi"/>
</dbReference>
<dbReference type="CDD" id="cd22887">
    <property type="entry name" value="Atg16_CCD"/>
    <property type="match status" value="1"/>
</dbReference>
<dbReference type="Proteomes" id="UP000006790">
    <property type="component" value="Chromosome 5"/>
</dbReference>
<dbReference type="EMBL" id="CP002501">
    <property type="protein sequence ID" value="AET40358.1"/>
    <property type="molecule type" value="Genomic_DNA"/>
</dbReference>
<keyword evidence="3" id="KW-0072">Autophagy</keyword>
<feature type="domain" description="Autophagy-related protein 16" evidence="5">
    <location>
        <begin position="47"/>
        <end position="127"/>
    </location>
</feature>
<evidence type="ECO:0000256" key="2">
    <source>
        <dbReference type="ARBA" id="ARBA00005331"/>
    </source>
</evidence>
<sequence>METKEEIALQQLYLVRLRERDRINQNYSQLFPIAILIDNDDYPTPNAQDTSIRNLRMELRSKEQENQKLKDIIQLRNKDYGKLNDEIIGLNLENSLLQEKLASLQNEYDILIERWLAKAQLEADAMNNVLK</sequence>
<dbReference type="InterPro" id="IPR013923">
    <property type="entry name" value="Autophagy-rel_prot_16_dom"/>
</dbReference>
<dbReference type="eggNOG" id="ENOG502S6TV">
    <property type="taxonomic scope" value="Eukaryota"/>
</dbReference>
<evidence type="ECO:0000256" key="4">
    <source>
        <dbReference type="SAM" id="Coils"/>
    </source>
</evidence>
<dbReference type="AlphaFoldDB" id="I6NE66"/>
<dbReference type="GO" id="GO:0034045">
    <property type="term" value="C:phagophore assembly site membrane"/>
    <property type="evidence" value="ECO:0007669"/>
    <property type="project" value="UniProtKB-SubCell"/>
</dbReference>
<dbReference type="Gene3D" id="1.20.5.170">
    <property type="match status" value="1"/>
</dbReference>
<protein>
    <recommendedName>
        <fullName evidence="5">Autophagy-related protein 16 domain-containing protein</fullName>
    </recommendedName>
</protein>
<proteinExistence type="inferred from homology"/>
<evidence type="ECO:0000256" key="1">
    <source>
        <dbReference type="ARBA" id="ARBA00004623"/>
    </source>
</evidence>
<reference evidence="6 7" key="1">
    <citation type="journal article" date="2011" name="G3 (Bethesda)">
        <title>Genome evolution in the Eremothecium clade of the Saccharomyces complex revealed by comparative genomics.</title>
        <authorList>
            <person name="Wendland J."/>
            <person name="Walther A."/>
        </authorList>
    </citation>
    <scope>NUCLEOTIDE SEQUENCE [LARGE SCALE GENOMIC DNA]</scope>
    <source>
        <strain evidence="7">CBS 270.75 / DBVPG 7215 / KCTC 17166 / NRRL Y-17582</strain>
    </source>
</reference>
<dbReference type="RefSeq" id="XP_003647175.1">
    <property type="nucleotide sequence ID" value="XM_003647127.1"/>
</dbReference>
<gene>
    <name evidence="6" type="ordered locus">Ecym_5622</name>
</gene>
<dbReference type="GO" id="GO:0019776">
    <property type="term" value="F:Atg8-family ligase activity"/>
    <property type="evidence" value="ECO:0007669"/>
    <property type="project" value="EnsemblFungi"/>
</dbReference>
<dbReference type="GO" id="GO:0032258">
    <property type="term" value="P:cytoplasm to vacuole targeting by the Cvt pathway"/>
    <property type="evidence" value="ECO:0007669"/>
    <property type="project" value="EnsemblFungi"/>
</dbReference>
<dbReference type="GO" id="GO:1905037">
    <property type="term" value="P:autophagosome organization"/>
    <property type="evidence" value="ECO:0007669"/>
    <property type="project" value="EnsemblFungi"/>
</dbReference>
<name>I6NE66_ERECY</name>
<dbReference type="HOGENOM" id="CLU_158825_0_0_1"/>
<dbReference type="GO" id="GO:0030674">
    <property type="term" value="F:protein-macromolecule adaptor activity"/>
    <property type="evidence" value="ECO:0007669"/>
    <property type="project" value="EnsemblFungi"/>
</dbReference>
<dbReference type="GO" id="GO:0061908">
    <property type="term" value="C:phagophore"/>
    <property type="evidence" value="ECO:0007669"/>
    <property type="project" value="EnsemblFungi"/>
</dbReference>
<dbReference type="KEGG" id="erc:Ecym_5622"/>
<dbReference type="GO" id="GO:0042802">
    <property type="term" value="F:identical protein binding"/>
    <property type="evidence" value="ECO:0007669"/>
    <property type="project" value="EnsemblFungi"/>
</dbReference>
<dbReference type="GO" id="GO:0034727">
    <property type="term" value="P:piecemeal microautophagy of the nucleus"/>
    <property type="evidence" value="ECO:0007669"/>
    <property type="project" value="EnsemblFungi"/>
</dbReference>
<dbReference type="GO" id="GO:0000422">
    <property type="term" value="P:autophagy of mitochondrion"/>
    <property type="evidence" value="ECO:0007669"/>
    <property type="project" value="EnsemblFungi"/>
</dbReference>
<accession>I6NE66</accession>
<evidence type="ECO:0000313" key="6">
    <source>
        <dbReference type="EMBL" id="AET40358.1"/>
    </source>
</evidence>
<dbReference type="GO" id="GO:0034274">
    <property type="term" value="C:Atg12-Atg5-Atg16 complex"/>
    <property type="evidence" value="ECO:0007669"/>
    <property type="project" value="EnsemblFungi"/>
</dbReference>
<evidence type="ECO:0000259" key="5">
    <source>
        <dbReference type="Pfam" id="PF08614"/>
    </source>
</evidence>
<dbReference type="OMA" id="QLRNKDY"/>
<feature type="coiled-coil region" evidence="4">
    <location>
        <begin position="52"/>
        <end position="114"/>
    </location>
</feature>
<evidence type="ECO:0000256" key="3">
    <source>
        <dbReference type="ARBA" id="ARBA00023006"/>
    </source>
</evidence>
<comment type="similarity">
    <text evidence="2">Belongs to the ATG16 family.</text>
</comment>
<dbReference type="STRING" id="931890.I6NE66"/>
<comment type="subcellular location">
    <subcellularLocation>
        <location evidence="1">Preautophagosomal structure membrane</location>
        <topology evidence="1">Peripheral membrane protein</topology>
    </subcellularLocation>
</comment>
<keyword evidence="7" id="KW-1185">Reference proteome</keyword>
<dbReference type="Pfam" id="PF08614">
    <property type="entry name" value="ATG16"/>
    <property type="match status" value="1"/>
</dbReference>
<dbReference type="InParanoid" id="I6NE66"/>
<keyword evidence="4" id="KW-0175">Coiled coil</keyword>
<dbReference type="FunCoup" id="I6NE66">
    <property type="interactions" value="44"/>
</dbReference>